<reference evidence="5 6" key="1">
    <citation type="submission" date="2018-08" db="EMBL/GenBank/DDBJ databases">
        <title>Erythrobacter zhengii sp.nov., a bacterium isolated from deep-sea sediment.</title>
        <authorList>
            <person name="Fang C."/>
            <person name="Wu Y.-H."/>
            <person name="Sun C."/>
            <person name="Wang H."/>
            <person name="Cheng H."/>
            <person name="Meng F.-X."/>
            <person name="Wang C.-S."/>
            <person name="Xu X.-W."/>
        </authorList>
    </citation>
    <scope>NUCLEOTIDE SEQUENCE [LARGE SCALE GENOMIC DNA]</scope>
    <source>
        <strain evidence="5 6">CCTCC AB 2015396</strain>
    </source>
</reference>
<dbReference type="InterPro" id="IPR036388">
    <property type="entry name" value="WH-like_DNA-bd_sf"/>
</dbReference>
<dbReference type="OrthoDB" id="6331822at2"/>
<dbReference type="SMART" id="SM00347">
    <property type="entry name" value="HTH_MARR"/>
    <property type="match status" value="1"/>
</dbReference>
<keyword evidence="2" id="KW-0238">DNA-binding</keyword>
<comment type="caution">
    <text evidence="5">The sequence shown here is derived from an EMBL/GenBank/DDBJ whole genome shotgun (WGS) entry which is preliminary data.</text>
</comment>
<dbReference type="PRINTS" id="PR00598">
    <property type="entry name" value="HTHMARR"/>
</dbReference>
<sequence>MSETNTMTGSMKDVSSPNEGMNDWLGRHLRRASNAVLKNLNREFEPYDFRVTLFSVMWLIHEHPGSSGAQLSEYLAVPRSNMVVLLRELEARGLIERGDGPTKSRAQAFRLSKKGKKLMVELEAAHDRHLEYVNSKLDPEERRLLRKLLQRLWQEED</sequence>
<dbReference type="AlphaFoldDB" id="A0A3A1P056"/>
<keyword evidence="3" id="KW-0804">Transcription</keyword>
<dbReference type="GO" id="GO:0003700">
    <property type="term" value="F:DNA-binding transcription factor activity"/>
    <property type="evidence" value="ECO:0007669"/>
    <property type="project" value="InterPro"/>
</dbReference>
<dbReference type="PANTHER" id="PTHR42756:SF1">
    <property type="entry name" value="TRANSCRIPTIONAL REPRESSOR OF EMRAB OPERON"/>
    <property type="match status" value="1"/>
</dbReference>
<accession>A0A3A1P056</accession>
<evidence type="ECO:0000259" key="4">
    <source>
        <dbReference type="PROSITE" id="PS50995"/>
    </source>
</evidence>
<dbReference type="PANTHER" id="PTHR42756">
    <property type="entry name" value="TRANSCRIPTIONAL REGULATOR, MARR"/>
    <property type="match status" value="1"/>
</dbReference>
<keyword evidence="1" id="KW-0805">Transcription regulation</keyword>
<dbReference type="GO" id="GO:0003677">
    <property type="term" value="F:DNA binding"/>
    <property type="evidence" value="ECO:0007669"/>
    <property type="project" value="UniProtKB-KW"/>
</dbReference>
<dbReference type="EMBL" id="QXFM01000144">
    <property type="protein sequence ID" value="RIV80079.1"/>
    <property type="molecule type" value="Genomic_DNA"/>
</dbReference>
<feature type="domain" description="HTH marR-type" evidence="4">
    <location>
        <begin position="22"/>
        <end position="154"/>
    </location>
</feature>
<proteinExistence type="predicted"/>
<dbReference type="Gene3D" id="1.10.10.10">
    <property type="entry name" value="Winged helix-like DNA-binding domain superfamily/Winged helix DNA-binding domain"/>
    <property type="match status" value="1"/>
</dbReference>
<evidence type="ECO:0000256" key="2">
    <source>
        <dbReference type="ARBA" id="ARBA00023125"/>
    </source>
</evidence>
<dbReference type="Proteomes" id="UP000265366">
    <property type="component" value="Unassembled WGS sequence"/>
</dbReference>
<evidence type="ECO:0000313" key="6">
    <source>
        <dbReference type="Proteomes" id="UP000265366"/>
    </source>
</evidence>
<dbReference type="SUPFAM" id="SSF46785">
    <property type="entry name" value="Winged helix' DNA-binding domain"/>
    <property type="match status" value="1"/>
</dbReference>
<name>A0A3A1P056_9SPHN</name>
<protein>
    <submittedName>
        <fullName evidence="5">MarR family transcriptional regulator</fullName>
    </submittedName>
</protein>
<dbReference type="InterPro" id="IPR036390">
    <property type="entry name" value="WH_DNA-bd_sf"/>
</dbReference>
<gene>
    <name evidence="5" type="ORF">D2V17_19690</name>
</gene>
<organism evidence="5 6">
    <name type="scientific">Aurantiacibacter xanthus</name>
    <dbReference type="NCBI Taxonomy" id="1784712"/>
    <lineage>
        <taxon>Bacteria</taxon>
        <taxon>Pseudomonadati</taxon>
        <taxon>Pseudomonadota</taxon>
        <taxon>Alphaproteobacteria</taxon>
        <taxon>Sphingomonadales</taxon>
        <taxon>Erythrobacteraceae</taxon>
        <taxon>Aurantiacibacter</taxon>
    </lineage>
</organism>
<evidence type="ECO:0000256" key="3">
    <source>
        <dbReference type="ARBA" id="ARBA00023163"/>
    </source>
</evidence>
<dbReference type="PROSITE" id="PS50995">
    <property type="entry name" value="HTH_MARR_2"/>
    <property type="match status" value="1"/>
</dbReference>
<evidence type="ECO:0000313" key="5">
    <source>
        <dbReference type="EMBL" id="RIV80079.1"/>
    </source>
</evidence>
<dbReference type="Pfam" id="PF12802">
    <property type="entry name" value="MarR_2"/>
    <property type="match status" value="1"/>
</dbReference>
<dbReference type="InterPro" id="IPR000835">
    <property type="entry name" value="HTH_MarR-typ"/>
</dbReference>
<evidence type="ECO:0000256" key="1">
    <source>
        <dbReference type="ARBA" id="ARBA00023015"/>
    </source>
</evidence>
<keyword evidence="6" id="KW-1185">Reference proteome</keyword>